<protein>
    <recommendedName>
        <fullName evidence="9">Protein kinase domain-containing protein</fullName>
    </recommendedName>
</protein>
<evidence type="ECO:0000256" key="6">
    <source>
        <dbReference type="PROSITE-ProRule" id="PRU10141"/>
    </source>
</evidence>
<dbReference type="Pfam" id="PF07714">
    <property type="entry name" value="PK_Tyr_Ser-Thr"/>
    <property type="match status" value="1"/>
</dbReference>
<keyword evidence="1 7" id="KW-0723">Serine/threonine-protein kinase</keyword>
<dbReference type="AlphaFoldDB" id="A0A8T1QSV2"/>
<evidence type="ECO:0000256" key="1">
    <source>
        <dbReference type="ARBA" id="ARBA00022527"/>
    </source>
</evidence>
<name>A0A8T1QSV2_CARIL</name>
<comment type="caution">
    <text evidence="10">The sequence shown here is derived from an EMBL/GenBank/DDBJ whole genome shotgun (WGS) entry which is preliminary data.</text>
</comment>
<reference evidence="10" key="1">
    <citation type="submission" date="2020-12" db="EMBL/GenBank/DDBJ databases">
        <title>WGS assembly of Carya illinoinensis cv. Pawnee.</title>
        <authorList>
            <person name="Platts A."/>
            <person name="Shu S."/>
            <person name="Wright S."/>
            <person name="Barry K."/>
            <person name="Edger P."/>
            <person name="Pires J.C."/>
            <person name="Schmutz J."/>
        </authorList>
    </citation>
    <scope>NUCLEOTIDE SEQUENCE</scope>
    <source>
        <tissue evidence="10">Leaf</tissue>
    </source>
</reference>
<dbReference type="Proteomes" id="UP000811246">
    <property type="component" value="Chromosome 4"/>
</dbReference>
<dbReference type="PROSITE" id="PS00107">
    <property type="entry name" value="PROTEIN_KINASE_ATP"/>
    <property type="match status" value="1"/>
</dbReference>
<keyword evidence="3 6" id="KW-0547">Nucleotide-binding</keyword>
<dbReference type="PROSITE" id="PS00108">
    <property type="entry name" value="PROTEIN_KINASE_ST"/>
    <property type="match status" value="1"/>
</dbReference>
<proteinExistence type="inferred from homology"/>
<keyword evidence="8" id="KW-0812">Transmembrane</keyword>
<keyword evidence="2" id="KW-0808">Transferase</keyword>
<keyword evidence="5 6" id="KW-0067">ATP-binding</keyword>
<dbReference type="Proteomes" id="UP000811609">
    <property type="component" value="Chromosome 4"/>
</dbReference>
<dbReference type="InterPro" id="IPR017441">
    <property type="entry name" value="Protein_kinase_ATP_BS"/>
</dbReference>
<evidence type="ECO:0000256" key="8">
    <source>
        <dbReference type="SAM" id="Phobius"/>
    </source>
</evidence>
<comment type="similarity">
    <text evidence="7">Belongs to the protein kinase superfamily.</text>
</comment>
<dbReference type="InterPro" id="IPR001245">
    <property type="entry name" value="Ser-Thr/Tyr_kinase_cat_dom"/>
</dbReference>
<dbReference type="EMBL" id="CM031812">
    <property type="protein sequence ID" value="KAG6658060.1"/>
    <property type="molecule type" value="Genomic_DNA"/>
</dbReference>
<evidence type="ECO:0000256" key="4">
    <source>
        <dbReference type="ARBA" id="ARBA00022777"/>
    </source>
</evidence>
<evidence type="ECO:0000256" key="7">
    <source>
        <dbReference type="RuleBase" id="RU000304"/>
    </source>
</evidence>
<dbReference type="GO" id="GO:0005524">
    <property type="term" value="F:ATP binding"/>
    <property type="evidence" value="ECO:0007669"/>
    <property type="project" value="UniProtKB-UniRule"/>
</dbReference>
<dbReference type="FunFam" id="3.30.200.20:FF:000376">
    <property type="entry name" value="Serine/threonine-protein kinase PBS1"/>
    <property type="match status" value="1"/>
</dbReference>
<keyword evidence="4" id="KW-0418">Kinase</keyword>
<keyword evidence="8" id="KW-0472">Membrane</keyword>
<keyword evidence="12" id="KW-1185">Reference proteome</keyword>
<dbReference type="PROSITE" id="PS50011">
    <property type="entry name" value="PROTEIN_KINASE_DOM"/>
    <property type="match status" value="1"/>
</dbReference>
<dbReference type="PANTHER" id="PTHR47989:SF15">
    <property type="entry name" value="SERINE_THREONINE-PROTEIN KINASE PBL7 ISOFORM X1-RELATED"/>
    <property type="match status" value="1"/>
</dbReference>
<evidence type="ECO:0000256" key="3">
    <source>
        <dbReference type="ARBA" id="ARBA00022741"/>
    </source>
</evidence>
<keyword evidence="8" id="KW-1133">Transmembrane helix</keyword>
<dbReference type="InterPro" id="IPR008271">
    <property type="entry name" value="Ser/Thr_kinase_AS"/>
</dbReference>
<reference evidence="11" key="2">
    <citation type="submission" date="2021-01" db="EMBL/GenBank/DDBJ databases">
        <authorList>
            <person name="Lovell J.T."/>
            <person name="Bentley N."/>
            <person name="Bhattarai G."/>
            <person name="Jenkins J.W."/>
            <person name="Sreedasyam A."/>
            <person name="Alarcon Y."/>
            <person name="Bock C."/>
            <person name="Boston L."/>
            <person name="Carlson J."/>
            <person name="Cervantes K."/>
            <person name="Clermont K."/>
            <person name="Krom N."/>
            <person name="Kubenka K."/>
            <person name="Mamidi S."/>
            <person name="Mattison C."/>
            <person name="Monteros M."/>
            <person name="Pisani C."/>
            <person name="Plott C."/>
            <person name="Rajasekar S."/>
            <person name="Rhein H.S."/>
            <person name="Rohla C."/>
            <person name="Song M."/>
            <person name="Hilaire R.S."/>
            <person name="Shu S."/>
            <person name="Wells L."/>
            <person name="Wang X."/>
            <person name="Webber J."/>
            <person name="Heerema R.J."/>
            <person name="Klein P."/>
            <person name="Conner P."/>
            <person name="Grauke L."/>
            <person name="Grimwood J."/>
            <person name="Schmutz J."/>
            <person name="Randall J.J."/>
        </authorList>
    </citation>
    <scope>NUCLEOTIDE SEQUENCE</scope>
    <source>
        <tissue evidence="11">Leaf</tissue>
    </source>
</reference>
<dbReference type="GO" id="GO:0004674">
    <property type="term" value="F:protein serine/threonine kinase activity"/>
    <property type="evidence" value="ECO:0007669"/>
    <property type="project" value="UniProtKB-KW"/>
</dbReference>
<accession>A0A8T1QSV2</accession>
<gene>
    <name evidence="10" type="ORF">CIPAW_04G134000</name>
    <name evidence="11" type="ORF">I3842_04G132700</name>
</gene>
<evidence type="ECO:0000313" key="11">
    <source>
        <dbReference type="EMBL" id="KAG6718061.1"/>
    </source>
</evidence>
<dbReference type="EMBL" id="CM031828">
    <property type="protein sequence ID" value="KAG6718061.1"/>
    <property type="molecule type" value="Genomic_DNA"/>
</dbReference>
<feature type="domain" description="Protein kinase" evidence="9">
    <location>
        <begin position="87"/>
        <end position="367"/>
    </location>
</feature>
<feature type="transmembrane region" description="Helical" evidence="8">
    <location>
        <begin position="14"/>
        <end position="38"/>
    </location>
</feature>
<dbReference type="PANTHER" id="PTHR47989">
    <property type="entry name" value="OS01G0750732 PROTEIN"/>
    <property type="match status" value="1"/>
</dbReference>
<dbReference type="CDD" id="cd14066">
    <property type="entry name" value="STKc_IRAK"/>
    <property type="match status" value="1"/>
</dbReference>
<evidence type="ECO:0000256" key="2">
    <source>
        <dbReference type="ARBA" id="ARBA00022679"/>
    </source>
</evidence>
<sequence>MEAEEAYRSRERTVLVVIVVLASVAVSSLLVAFSYYCYIRNKVSKRLKDRQRDDNEGKGGFQNLQVAAEKGLQVFTFKQLHSATAGFSKSNVVGHGGFGLVYRGVLNDGRKVAIKLMDQAGKQGEDEFQVEVELLGRLHSPYLLALVGYCSDNNHKLLVYEFMANGGLQEHLYPVSSTSSISLKLDWETRLRIALEAAKGLEYLHEHVSPPVIHRDFKSSNILLDKNFHAKVSDFGLAKLGSEKAGGYVSTRVLGTQGYVAPEYALTGHLTTKSDVYSYGIVLLELLTGRVPVDMKRPPGEGVLVSWALPRLTDRDKVVEIMDPALQGQYSLKEVIQVAAIAVMCVQPEADYRPLMADVVQSLVPLVKAYRSSSKVGSCSSFQVKSPTTHDFGKASV</sequence>
<dbReference type="FunFam" id="1.10.510.10:FF:000051">
    <property type="entry name" value="Receptor-like serine/threonine-protein kinase ALE2"/>
    <property type="match status" value="1"/>
</dbReference>
<evidence type="ECO:0000313" key="12">
    <source>
        <dbReference type="Proteomes" id="UP000811609"/>
    </source>
</evidence>
<evidence type="ECO:0000313" key="10">
    <source>
        <dbReference type="EMBL" id="KAG6658060.1"/>
    </source>
</evidence>
<organism evidence="10 12">
    <name type="scientific">Carya illinoinensis</name>
    <name type="common">Pecan</name>
    <dbReference type="NCBI Taxonomy" id="32201"/>
    <lineage>
        <taxon>Eukaryota</taxon>
        <taxon>Viridiplantae</taxon>
        <taxon>Streptophyta</taxon>
        <taxon>Embryophyta</taxon>
        <taxon>Tracheophyta</taxon>
        <taxon>Spermatophyta</taxon>
        <taxon>Magnoliopsida</taxon>
        <taxon>eudicotyledons</taxon>
        <taxon>Gunneridae</taxon>
        <taxon>Pentapetalae</taxon>
        <taxon>rosids</taxon>
        <taxon>fabids</taxon>
        <taxon>Fagales</taxon>
        <taxon>Juglandaceae</taxon>
        <taxon>Carya</taxon>
    </lineage>
</organism>
<evidence type="ECO:0000256" key="5">
    <source>
        <dbReference type="ARBA" id="ARBA00022840"/>
    </source>
</evidence>
<dbReference type="InterPro" id="IPR000719">
    <property type="entry name" value="Prot_kinase_dom"/>
</dbReference>
<evidence type="ECO:0000259" key="9">
    <source>
        <dbReference type="PROSITE" id="PS50011"/>
    </source>
</evidence>
<feature type="binding site" evidence="6">
    <location>
        <position position="115"/>
    </location>
    <ligand>
        <name>ATP</name>
        <dbReference type="ChEBI" id="CHEBI:30616"/>
    </ligand>
</feature>